<feature type="compositionally biased region" description="Basic and acidic residues" evidence="1">
    <location>
        <begin position="452"/>
        <end position="464"/>
    </location>
</feature>
<feature type="compositionally biased region" description="Basic and acidic residues" evidence="1">
    <location>
        <begin position="534"/>
        <end position="547"/>
    </location>
</feature>
<feature type="compositionally biased region" description="Basic and acidic residues" evidence="1">
    <location>
        <begin position="309"/>
        <end position="333"/>
    </location>
</feature>
<feature type="compositionally biased region" description="Basic residues" evidence="1">
    <location>
        <begin position="605"/>
        <end position="614"/>
    </location>
</feature>
<evidence type="ECO:0000313" key="4">
    <source>
        <dbReference type="Proteomes" id="UP001211065"/>
    </source>
</evidence>
<feature type="region of interest" description="Disordered" evidence="1">
    <location>
        <begin position="150"/>
        <end position="464"/>
    </location>
</feature>
<evidence type="ECO:0000256" key="2">
    <source>
        <dbReference type="SAM" id="Phobius"/>
    </source>
</evidence>
<name>A0AAD5TUT7_9FUNG</name>
<comment type="caution">
    <text evidence="3">The sequence shown here is derived from an EMBL/GenBank/DDBJ whole genome shotgun (WGS) entry which is preliminary data.</text>
</comment>
<dbReference type="Proteomes" id="UP001211065">
    <property type="component" value="Unassembled WGS sequence"/>
</dbReference>
<reference evidence="3" key="1">
    <citation type="submission" date="2020-05" db="EMBL/GenBank/DDBJ databases">
        <title>Phylogenomic resolution of chytrid fungi.</title>
        <authorList>
            <person name="Stajich J.E."/>
            <person name="Amses K."/>
            <person name="Simmons R."/>
            <person name="Seto K."/>
            <person name="Myers J."/>
            <person name="Bonds A."/>
            <person name="Quandt C.A."/>
            <person name="Barry K."/>
            <person name="Liu P."/>
            <person name="Grigoriev I."/>
            <person name="Longcore J.E."/>
            <person name="James T.Y."/>
        </authorList>
    </citation>
    <scope>NUCLEOTIDE SEQUENCE</scope>
    <source>
        <strain evidence="3">JEL0476</strain>
    </source>
</reference>
<feature type="compositionally biased region" description="Polar residues" evidence="1">
    <location>
        <begin position="164"/>
        <end position="185"/>
    </location>
</feature>
<keyword evidence="2" id="KW-0812">Transmembrane</keyword>
<protein>
    <submittedName>
        <fullName evidence="3">Uncharacterized protein</fullName>
    </submittedName>
</protein>
<feature type="region of interest" description="Disordered" evidence="1">
    <location>
        <begin position="510"/>
        <end position="614"/>
    </location>
</feature>
<feature type="compositionally biased region" description="Gly residues" evidence="1">
    <location>
        <begin position="336"/>
        <end position="347"/>
    </location>
</feature>
<feature type="compositionally biased region" description="Basic and acidic residues" evidence="1">
    <location>
        <begin position="203"/>
        <end position="219"/>
    </location>
</feature>
<feature type="transmembrane region" description="Helical" evidence="2">
    <location>
        <begin position="99"/>
        <end position="120"/>
    </location>
</feature>
<organism evidence="3 4">
    <name type="scientific">Clydaea vesicula</name>
    <dbReference type="NCBI Taxonomy" id="447962"/>
    <lineage>
        <taxon>Eukaryota</taxon>
        <taxon>Fungi</taxon>
        <taxon>Fungi incertae sedis</taxon>
        <taxon>Chytridiomycota</taxon>
        <taxon>Chytridiomycota incertae sedis</taxon>
        <taxon>Chytridiomycetes</taxon>
        <taxon>Lobulomycetales</taxon>
        <taxon>Lobulomycetaceae</taxon>
        <taxon>Clydaea</taxon>
    </lineage>
</organism>
<keyword evidence="4" id="KW-1185">Reference proteome</keyword>
<dbReference type="AlphaFoldDB" id="A0AAD5TUT7"/>
<keyword evidence="2" id="KW-0472">Membrane</keyword>
<sequence length="614" mass="68950">MSATVSTLITNGSTLIVLIDPTPVNASTPEVPQPTVAPPISDTPFNNNLPTILTLPSDIIPGAPAGTGNDIPSINTQTFLPPVAQTTNPDPNALAPTTIAWIVIIPLVLILLIFALIIYLRRMKMNGTTSKSPDEMSKIRERNFKSFQRRFNNSVRRVARRTNKGSTSRYSASPSDSEYADNQKSNNEEENEVIKSPRGAHIPLEKNHHSTYDLSRDSPDPSQSTYVNDYPVNHRREYSNNNRDNYYDNRDNHYDRRDNIDNDYRPKQSENRSDFRRENYFDNRSDFDRRGDNTRMSDYGDGYSQRMSDFNRDDRSRTGGDFDYFRGGRDLPRDPFGGGSNYGGSSKGGESSRARESHRPRDRDFEQSRDVYRPRDSYRPRGSDVGRDTDSFAQRMGNDSSVSGETYEGHPRNRPQESNYSGSINGGDSFRERMGLAEEDPKPYKNKYQEYTSEKDGYDYPERFENSNYKGSNYGGDRMDAVSVTSSSFTAGGTPNRKAKQSLTIIGKQNLTKLPPAKSQLSNPPSFVLENEEEERKKSGNSHEESGLKYGNRDSVAIEIGNEPKPWVNDVVSIGAGDAPKPWVNDDSGSMSDVGSNYSGDFTSRPKKGQKTKL</sequence>
<proteinExistence type="predicted"/>
<evidence type="ECO:0000256" key="1">
    <source>
        <dbReference type="SAM" id="MobiDB-lite"/>
    </source>
</evidence>
<feature type="compositionally biased region" description="Basic and acidic residues" evidence="1">
    <location>
        <begin position="245"/>
        <end position="295"/>
    </location>
</feature>
<feature type="compositionally biased region" description="Polar residues" evidence="1">
    <location>
        <begin position="587"/>
        <end position="602"/>
    </location>
</feature>
<gene>
    <name evidence="3" type="ORF">HK099_000923</name>
</gene>
<evidence type="ECO:0000313" key="3">
    <source>
        <dbReference type="EMBL" id="KAJ3205093.1"/>
    </source>
</evidence>
<keyword evidence="2" id="KW-1133">Transmembrane helix</keyword>
<dbReference type="EMBL" id="JADGJW010001234">
    <property type="protein sequence ID" value="KAJ3205093.1"/>
    <property type="molecule type" value="Genomic_DNA"/>
</dbReference>
<accession>A0AAD5TUT7</accession>
<feature type="compositionally biased region" description="Basic and acidic residues" evidence="1">
    <location>
        <begin position="350"/>
        <end position="390"/>
    </location>
</feature>
<feature type="compositionally biased region" description="Basic and acidic residues" evidence="1">
    <location>
        <begin position="429"/>
        <end position="443"/>
    </location>
</feature>